<keyword evidence="2" id="KW-1185">Reference proteome</keyword>
<dbReference type="EMBL" id="JAUEPS010000017">
    <property type="protein sequence ID" value="KAK0458502.1"/>
    <property type="molecule type" value="Genomic_DNA"/>
</dbReference>
<evidence type="ECO:0000313" key="2">
    <source>
        <dbReference type="Proteomes" id="UP001175211"/>
    </source>
</evidence>
<dbReference type="RefSeq" id="XP_060330772.1">
    <property type="nucleotide sequence ID" value="XM_060481842.1"/>
</dbReference>
<comment type="caution">
    <text evidence="1">The sequence shown here is derived from an EMBL/GenBank/DDBJ whole genome shotgun (WGS) entry which is preliminary data.</text>
</comment>
<accession>A0AA39KCK2</accession>
<protein>
    <submittedName>
        <fullName evidence="1">Uncharacterized protein</fullName>
    </submittedName>
</protein>
<dbReference type="AlphaFoldDB" id="A0AA39KCK2"/>
<dbReference type="GeneID" id="85365390"/>
<dbReference type="Proteomes" id="UP001175211">
    <property type="component" value="Unassembled WGS sequence"/>
</dbReference>
<reference evidence="1" key="1">
    <citation type="submission" date="2023-06" db="EMBL/GenBank/DDBJ databases">
        <authorList>
            <consortium name="Lawrence Berkeley National Laboratory"/>
            <person name="Ahrendt S."/>
            <person name="Sahu N."/>
            <person name="Indic B."/>
            <person name="Wong-Bajracharya J."/>
            <person name="Merenyi Z."/>
            <person name="Ke H.-M."/>
            <person name="Monk M."/>
            <person name="Kocsube S."/>
            <person name="Drula E."/>
            <person name="Lipzen A."/>
            <person name="Balint B."/>
            <person name="Henrissat B."/>
            <person name="Andreopoulos B."/>
            <person name="Martin F.M."/>
            <person name="Harder C.B."/>
            <person name="Rigling D."/>
            <person name="Ford K.L."/>
            <person name="Foster G.D."/>
            <person name="Pangilinan J."/>
            <person name="Papanicolaou A."/>
            <person name="Barry K."/>
            <person name="LaButti K."/>
            <person name="Viragh M."/>
            <person name="Koriabine M."/>
            <person name="Yan M."/>
            <person name="Riley R."/>
            <person name="Champramary S."/>
            <person name="Plett K.L."/>
            <person name="Tsai I.J."/>
            <person name="Slot J."/>
            <person name="Sipos G."/>
            <person name="Plett J."/>
            <person name="Nagy L.G."/>
            <person name="Grigoriev I.V."/>
        </authorList>
    </citation>
    <scope>NUCLEOTIDE SEQUENCE</scope>
    <source>
        <strain evidence="1">CCBAS 213</strain>
    </source>
</reference>
<proteinExistence type="predicted"/>
<name>A0AA39KCK2_ARMTA</name>
<evidence type="ECO:0000313" key="1">
    <source>
        <dbReference type="EMBL" id="KAK0458502.1"/>
    </source>
</evidence>
<organism evidence="1 2">
    <name type="scientific">Armillaria tabescens</name>
    <name type="common">Ringless honey mushroom</name>
    <name type="synonym">Agaricus tabescens</name>
    <dbReference type="NCBI Taxonomy" id="1929756"/>
    <lineage>
        <taxon>Eukaryota</taxon>
        <taxon>Fungi</taxon>
        <taxon>Dikarya</taxon>
        <taxon>Basidiomycota</taxon>
        <taxon>Agaricomycotina</taxon>
        <taxon>Agaricomycetes</taxon>
        <taxon>Agaricomycetidae</taxon>
        <taxon>Agaricales</taxon>
        <taxon>Marasmiineae</taxon>
        <taxon>Physalacriaceae</taxon>
        <taxon>Desarmillaria</taxon>
    </lineage>
</organism>
<gene>
    <name evidence="1" type="ORF">EV420DRAFT_359812</name>
</gene>
<sequence length="239" mass="26868">MPKMWERQSKLFLMSTASLSTTITISSGYTNGDSMAKIFTLVKKTAKKPIPFVKKKGVETLTMPLECLKAASVLIPVPALGPATDIVFSILKKVDQSQQNTGTAREIVNLCLKAHVTLSEHLQSVEITPALLDSIRQFEAIYIMSKTLSKSMNRRCRLNERSILNHTTMSCNASKNGSTVLCRFSKSRSYFRLKKPAQRFTHPCSATNRILPRFMHTCRALNRILQRFIHTCSASNRMP</sequence>